<proteinExistence type="predicted"/>
<feature type="compositionally biased region" description="Polar residues" evidence="1">
    <location>
        <begin position="120"/>
        <end position="131"/>
    </location>
</feature>
<evidence type="ECO:0000313" key="3">
    <source>
        <dbReference type="Proteomes" id="UP000250140"/>
    </source>
</evidence>
<keyword evidence="3" id="KW-1185">Reference proteome</keyword>
<accession>A0A8E2EXT0</accession>
<sequence>MASDYSPWVWSPEHQRHYCWRHNEEGVIEYQWSGPPVQTQASNVPRTVPSSSQPEGGYSYSSTSAQTSAPSQVTQAHGEEDEVEDEEEEGAEDDEEDDEDDDDDGDDDDDDDDNGEGSAEGSQQPSQTALAQKSWPHRTPGYPQSTAHGAPITYNPNYRSVQQPAPSNTSPHYTYRQPSYPNSVQPAVSPPAQQGSQQKVRHIRTGADGKDNEALDPRYKRVSPRSCASFFCYGRVLYLIYLFLT</sequence>
<name>A0A8E2EXT0_9PEZI</name>
<dbReference type="AlphaFoldDB" id="A0A8E2EXT0"/>
<feature type="compositionally biased region" description="Acidic residues" evidence="1">
    <location>
        <begin position="79"/>
        <end position="115"/>
    </location>
</feature>
<gene>
    <name evidence="2" type="ORF">AOQ84DRAFT_68414</name>
</gene>
<feature type="compositionally biased region" description="Polar residues" evidence="1">
    <location>
        <begin position="154"/>
        <end position="198"/>
    </location>
</feature>
<dbReference type="EMBL" id="KV749962">
    <property type="protein sequence ID" value="OCL06880.1"/>
    <property type="molecule type" value="Genomic_DNA"/>
</dbReference>
<evidence type="ECO:0000313" key="2">
    <source>
        <dbReference type="EMBL" id="OCL06880.1"/>
    </source>
</evidence>
<reference evidence="2 3" key="1">
    <citation type="journal article" date="2016" name="Nat. Commun.">
        <title>Ectomycorrhizal ecology is imprinted in the genome of the dominant symbiotic fungus Cenococcum geophilum.</title>
        <authorList>
            <consortium name="DOE Joint Genome Institute"/>
            <person name="Peter M."/>
            <person name="Kohler A."/>
            <person name="Ohm R.A."/>
            <person name="Kuo A."/>
            <person name="Krutzmann J."/>
            <person name="Morin E."/>
            <person name="Arend M."/>
            <person name="Barry K.W."/>
            <person name="Binder M."/>
            <person name="Choi C."/>
            <person name="Clum A."/>
            <person name="Copeland A."/>
            <person name="Grisel N."/>
            <person name="Haridas S."/>
            <person name="Kipfer T."/>
            <person name="LaButti K."/>
            <person name="Lindquist E."/>
            <person name="Lipzen A."/>
            <person name="Maire R."/>
            <person name="Meier B."/>
            <person name="Mihaltcheva S."/>
            <person name="Molinier V."/>
            <person name="Murat C."/>
            <person name="Poggeler S."/>
            <person name="Quandt C.A."/>
            <person name="Sperisen C."/>
            <person name="Tritt A."/>
            <person name="Tisserant E."/>
            <person name="Crous P.W."/>
            <person name="Henrissat B."/>
            <person name="Nehls U."/>
            <person name="Egli S."/>
            <person name="Spatafora J.W."/>
            <person name="Grigoriev I.V."/>
            <person name="Martin F.M."/>
        </authorList>
    </citation>
    <scope>NUCLEOTIDE SEQUENCE [LARGE SCALE GENOMIC DNA]</scope>
    <source>
        <strain evidence="2 3">CBS 207.34</strain>
    </source>
</reference>
<organism evidence="2 3">
    <name type="scientific">Glonium stellatum</name>
    <dbReference type="NCBI Taxonomy" id="574774"/>
    <lineage>
        <taxon>Eukaryota</taxon>
        <taxon>Fungi</taxon>
        <taxon>Dikarya</taxon>
        <taxon>Ascomycota</taxon>
        <taxon>Pezizomycotina</taxon>
        <taxon>Dothideomycetes</taxon>
        <taxon>Pleosporomycetidae</taxon>
        <taxon>Gloniales</taxon>
        <taxon>Gloniaceae</taxon>
        <taxon>Glonium</taxon>
    </lineage>
</organism>
<evidence type="ECO:0000256" key="1">
    <source>
        <dbReference type="SAM" id="MobiDB-lite"/>
    </source>
</evidence>
<feature type="region of interest" description="Disordered" evidence="1">
    <location>
        <begin position="31"/>
        <end position="216"/>
    </location>
</feature>
<protein>
    <submittedName>
        <fullName evidence="2">Uncharacterized protein</fullName>
    </submittedName>
</protein>
<feature type="compositionally biased region" description="Low complexity" evidence="1">
    <location>
        <begin position="59"/>
        <end position="76"/>
    </location>
</feature>
<feature type="compositionally biased region" description="Polar residues" evidence="1">
    <location>
        <begin position="36"/>
        <end position="54"/>
    </location>
</feature>
<feature type="compositionally biased region" description="Basic and acidic residues" evidence="1">
    <location>
        <begin position="205"/>
        <end position="216"/>
    </location>
</feature>
<dbReference type="Proteomes" id="UP000250140">
    <property type="component" value="Unassembled WGS sequence"/>
</dbReference>